<name>A0A6G0VN06_APHCR</name>
<feature type="non-terminal residue" evidence="1">
    <location>
        <position position="1"/>
    </location>
</feature>
<dbReference type="EMBL" id="VUJU01014233">
    <property type="protein sequence ID" value="KAF0702576.1"/>
    <property type="molecule type" value="Genomic_DNA"/>
</dbReference>
<evidence type="ECO:0000313" key="2">
    <source>
        <dbReference type="Proteomes" id="UP000478052"/>
    </source>
</evidence>
<feature type="non-terminal residue" evidence="1">
    <location>
        <position position="259"/>
    </location>
</feature>
<reference evidence="1 2" key="1">
    <citation type="submission" date="2019-08" db="EMBL/GenBank/DDBJ databases">
        <title>Whole genome of Aphis craccivora.</title>
        <authorList>
            <person name="Voronova N.V."/>
            <person name="Shulinski R.S."/>
            <person name="Bandarenka Y.V."/>
            <person name="Zhorov D.G."/>
            <person name="Warner D."/>
        </authorList>
    </citation>
    <scope>NUCLEOTIDE SEQUENCE [LARGE SCALE GENOMIC DNA]</scope>
    <source>
        <strain evidence="1">180601</strain>
        <tissue evidence="1">Whole Body</tissue>
    </source>
</reference>
<accession>A0A6G0VN06</accession>
<gene>
    <name evidence="1" type="ORF">FWK35_00025123</name>
</gene>
<sequence>NISSFLSFSELHCILLHLYDCTSVARYNNTRNVFIFTLSTSKYSSTNSVMMNFTFISIHWFRERFSFVIQFYDLGFAKCRSKISRNIIKINWINFKIIEKEHFFKPKGEKSQVAFSNFKTSAINLVLILCIVLNFSSNFLEHKKKLSNKHYHVSRILNSERSDECIDFTMLCFFFFFVSVYTRKCGNNARISNFGVGALGRSFFEIPNSFQKRREKPKKNYGKTGIFTQNQFSTKSIFLYGCNSKTNHYKYLKFSPNFL</sequence>
<organism evidence="1 2">
    <name type="scientific">Aphis craccivora</name>
    <name type="common">Cowpea aphid</name>
    <dbReference type="NCBI Taxonomy" id="307492"/>
    <lineage>
        <taxon>Eukaryota</taxon>
        <taxon>Metazoa</taxon>
        <taxon>Ecdysozoa</taxon>
        <taxon>Arthropoda</taxon>
        <taxon>Hexapoda</taxon>
        <taxon>Insecta</taxon>
        <taxon>Pterygota</taxon>
        <taxon>Neoptera</taxon>
        <taxon>Paraneoptera</taxon>
        <taxon>Hemiptera</taxon>
        <taxon>Sternorrhyncha</taxon>
        <taxon>Aphidomorpha</taxon>
        <taxon>Aphidoidea</taxon>
        <taxon>Aphididae</taxon>
        <taxon>Aphidini</taxon>
        <taxon>Aphis</taxon>
        <taxon>Aphis</taxon>
    </lineage>
</organism>
<comment type="caution">
    <text evidence="1">The sequence shown here is derived from an EMBL/GenBank/DDBJ whole genome shotgun (WGS) entry which is preliminary data.</text>
</comment>
<dbReference type="AlphaFoldDB" id="A0A6G0VN06"/>
<proteinExistence type="predicted"/>
<protein>
    <submittedName>
        <fullName evidence="1">Uncharacterized protein</fullName>
    </submittedName>
</protein>
<dbReference type="Proteomes" id="UP000478052">
    <property type="component" value="Unassembled WGS sequence"/>
</dbReference>
<evidence type="ECO:0000313" key="1">
    <source>
        <dbReference type="EMBL" id="KAF0702576.1"/>
    </source>
</evidence>
<keyword evidence="2" id="KW-1185">Reference proteome</keyword>